<dbReference type="PANTHER" id="PTHR34937:SF2">
    <property type="entry name" value="OS08G0559800 PROTEIN"/>
    <property type="match status" value="1"/>
</dbReference>
<dbReference type="EMBL" id="JAAARO010000019">
    <property type="protein sequence ID" value="KAF5731186.1"/>
    <property type="molecule type" value="Genomic_DNA"/>
</dbReference>
<evidence type="ECO:0000256" key="1">
    <source>
        <dbReference type="SAM" id="Coils"/>
    </source>
</evidence>
<dbReference type="FunCoup" id="A0A7J7CBS5">
    <property type="interactions" value="625"/>
</dbReference>
<feature type="compositionally biased region" description="Polar residues" evidence="2">
    <location>
        <begin position="288"/>
        <end position="301"/>
    </location>
</feature>
<dbReference type="InParanoid" id="A0A7J7CBS5"/>
<feature type="region of interest" description="Disordered" evidence="2">
    <location>
        <begin position="1"/>
        <end position="27"/>
    </location>
</feature>
<dbReference type="InterPro" id="IPR040300">
    <property type="entry name" value="At3g49055-like"/>
</dbReference>
<evidence type="ECO:0000313" key="4">
    <source>
        <dbReference type="Proteomes" id="UP000593562"/>
    </source>
</evidence>
<comment type="caution">
    <text evidence="3">The sequence shown here is derived from an EMBL/GenBank/DDBJ whole genome shotgun (WGS) entry which is preliminary data.</text>
</comment>
<evidence type="ECO:0000313" key="3">
    <source>
        <dbReference type="EMBL" id="KAF5731186.1"/>
    </source>
</evidence>
<reference evidence="3 4" key="1">
    <citation type="journal article" date="2020" name="Nat. Commun.">
        <title>Genome of Tripterygium wilfordii and identification of cytochrome P450 involved in triptolide biosynthesis.</title>
        <authorList>
            <person name="Tu L."/>
            <person name="Su P."/>
            <person name="Zhang Z."/>
            <person name="Gao L."/>
            <person name="Wang J."/>
            <person name="Hu T."/>
            <person name="Zhou J."/>
            <person name="Zhang Y."/>
            <person name="Zhao Y."/>
            <person name="Liu Y."/>
            <person name="Song Y."/>
            <person name="Tong Y."/>
            <person name="Lu Y."/>
            <person name="Yang J."/>
            <person name="Xu C."/>
            <person name="Jia M."/>
            <person name="Peters R.J."/>
            <person name="Huang L."/>
            <person name="Gao W."/>
        </authorList>
    </citation>
    <scope>NUCLEOTIDE SEQUENCE [LARGE SCALE GENOMIC DNA]</scope>
    <source>
        <strain evidence="4">cv. XIE 37</strain>
        <tissue evidence="3">Leaf</tissue>
    </source>
</reference>
<proteinExistence type="predicted"/>
<name>A0A7J7CBS5_TRIWF</name>
<feature type="coiled-coil region" evidence="1">
    <location>
        <begin position="317"/>
        <end position="488"/>
    </location>
</feature>
<keyword evidence="4" id="KW-1185">Reference proteome</keyword>
<dbReference type="PANTHER" id="PTHR34937">
    <property type="entry name" value="OS08G0559800 PROTEIN"/>
    <property type="match status" value="1"/>
</dbReference>
<evidence type="ECO:0000256" key="2">
    <source>
        <dbReference type="SAM" id="MobiDB-lite"/>
    </source>
</evidence>
<keyword evidence="1" id="KW-0175">Coiled coil</keyword>
<feature type="coiled-coil region" evidence="1">
    <location>
        <begin position="195"/>
        <end position="240"/>
    </location>
</feature>
<feature type="compositionally biased region" description="Polar residues" evidence="2">
    <location>
        <begin position="1"/>
        <end position="15"/>
    </location>
</feature>
<accession>A0A7J7CBS5</accession>
<dbReference type="AlphaFoldDB" id="A0A7J7CBS5"/>
<dbReference type="Proteomes" id="UP000593562">
    <property type="component" value="Unassembled WGS sequence"/>
</dbReference>
<sequence length="535" mass="61274">MESATENPSPTQMNGLDSPISPRISDHDLLSELESLRECHRSLQSRSSAMEENLVLLKHQRDEAVERSDELAKEIDQISRERDALRGQIDERELSAKEKEDESARRMSDEMSRKEEFNSELDASRGRTEQLEKELKEAKGKNDFLLECTESVQFVKHCLVKLIEGVDDDGNVFDGENNESFQPELDDLSAFWEQLEALKQLAGEAESQVKEYKEKRKKEKKELENSVVSLTEENRDINSLLRIALVEKEAVERKLKGNSEHKRVALLQIAERGLQRVGFGFMMGSGSNEQQMDSSWANTAENKSDSGESEEEAASLASTVEKIMKNLRLEITQLRRSLEESRSDTERLQSLVEKQGKDLADNTMYVKELEGRERVLAQNVEELLMEINESEAEVVRWREACELEVEAGKKEIGERDKLIDILKQELEKTKAALEISNGKLNLKEELAAAAMAAQAAAERSLQLADSRVAGLRTRIEELTRQSEEAENRERSRYKVRHMCWPWRFIKVNPSSNASYRIRNIRWMLPEMQSLVRNSG</sequence>
<gene>
    <name evidence="3" type="ORF">HS088_TW19G00791</name>
</gene>
<feature type="region of interest" description="Disordered" evidence="2">
    <location>
        <begin position="79"/>
        <end position="134"/>
    </location>
</feature>
<feature type="region of interest" description="Disordered" evidence="2">
    <location>
        <begin position="288"/>
        <end position="316"/>
    </location>
</feature>
<organism evidence="3 4">
    <name type="scientific">Tripterygium wilfordii</name>
    <name type="common">Thunder God vine</name>
    <dbReference type="NCBI Taxonomy" id="458696"/>
    <lineage>
        <taxon>Eukaryota</taxon>
        <taxon>Viridiplantae</taxon>
        <taxon>Streptophyta</taxon>
        <taxon>Embryophyta</taxon>
        <taxon>Tracheophyta</taxon>
        <taxon>Spermatophyta</taxon>
        <taxon>Magnoliopsida</taxon>
        <taxon>eudicotyledons</taxon>
        <taxon>Gunneridae</taxon>
        <taxon>Pentapetalae</taxon>
        <taxon>rosids</taxon>
        <taxon>fabids</taxon>
        <taxon>Celastrales</taxon>
        <taxon>Celastraceae</taxon>
        <taxon>Tripterygium</taxon>
    </lineage>
</organism>
<protein>
    <submittedName>
        <fullName evidence="3">Putative ATP binding protein</fullName>
    </submittedName>
</protein>